<evidence type="ECO:0000313" key="2">
    <source>
        <dbReference type="Proteomes" id="UP000694941"/>
    </source>
</evidence>
<dbReference type="RefSeq" id="XP_022236671.1">
    <property type="nucleotide sequence ID" value="XM_022380963.1"/>
</dbReference>
<dbReference type="InterPro" id="IPR042219">
    <property type="entry name" value="AAA_lid_11_sf"/>
</dbReference>
<feature type="domain" description="Dynein heavy chain AAA lid" evidence="1">
    <location>
        <begin position="39"/>
        <end position="154"/>
    </location>
</feature>
<organism evidence="2 3">
    <name type="scientific">Limulus polyphemus</name>
    <name type="common">Atlantic horseshoe crab</name>
    <dbReference type="NCBI Taxonomy" id="6850"/>
    <lineage>
        <taxon>Eukaryota</taxon>
        <taxon>Metazoa</taxon>
        <taxon>Ecdysozoa</taxon>
        <taxon>Arthropoda</taxon>
        <taxon>Chelicerata</taxon>
        <taxon>Merostomata</taxon>
        <taxon>Xiphosura</taxon>
        <taxon>Limulidae</taxon>
        <taxon>Limulus</taxon>
    </lineage>
</organism>
<accession>A0ABM1RZ66</accession>
<dbReference type="InterPro" id="IPR041658">
    <property type="entry name" value="AAA_lid_11"/>
</dbReference>
<feature type="non-terminal residue" evidence="3">
    <location>
        <position position="1"/>
    </location>
</feature>
<dbReference type="PANTHER" id="PTHR22878">
    <property type="entry name" value="DYNEIN HEAVY CHAIN 6, AXONEMAL-LIKE-RELATED"/>
    <property type="match status" value="1"/>
</dbReference>
<sequence>VKMTNEPPKGLRSNLLRSYTSDPISDGSFFNGCNKPQAWQKLLFGLCFFHALIQERRKFGPLGWNIPYEFNESDLRISMTQLQMFLNEYEELPLEALFYLTGECNYGGRVTDDKDRRLLTSLLSIFFNEEIIFNDEYKYVIVFIKNTCTYAEYRRMSVEVELLLW</sequence>
<dbReference type="Gene3D" id="1.10.8.720">
    <property type="entry name" value="Region D6 of dynein motor"/>
    <property type="match status" value="1"/>
</dbReference>
<evidence type="ECO:0000313" key="3">
    <source>
        <dbReference type="RefSeq" id="XP_022236671.1"/>
    </source>
</evidence>
<dbReference type="GeneID" id="111084185"/>
<proteinExistence type="predicted"/>
<reference evidence="3" key="1">
    <citation type="submission" date="2025-08" db="UniProtKB">
        <authorList>
            <consortium name="RefSeq"/>
        </authorList>
    </citation>
    <scope>IDENTIFICATION</scope>
    <source>
        <tissue evidence="3">Muscle</tissue>
    </source>
</reference>
<protein>
    <submittedName>
        <fullName evidence="3">Dynein heavy chain 12, axonemal-like</fullName>
    </submittedName>
</protein>
<keyword evidence="2" id="KW-1185">Reference proteome</keyword>
<evidence type="ECO:0000259" key="1">
    <source>
        <dbReference type="Pfam" id="PF18198"/>
    </source>
</evidence>
<dbReference type="Proteomes" id="UP000694941">
    <property type="component" value="Unplaced"/>
</dbReference>
<dbReference type="Pfam" id="PF18198">
    <property type="entry name" value="AAA_lid_11"/>
    <property type="match status" value="1"/>
</dbReference>
<name>A0ABM1RZ66_LIMPO</name>
<dbReference type="PANTHER" id="PTHR22878:SF71">
    <property type="entry name" value="DYNEIN, AXONEMAL, HEAVY CHAIN 3"/>
    <property type="match status" value="1"/>
</dbReference>
<dbReference type="InterPro" id="IPR026983">
    <property type="entry name" value="DHC"/>
</dbReference>
<gene>
    <name evidence="3" type="primary">LOC111084185</name>
</gene>